<dbReference type="SUPFAM" id="SSF50129">
    <property type="entry name" value="GroES-like"/>
    <property type="match status" value="1"/>
</dbReference>
<gene>
    <name evidence="2" type="ORF">FA09DRAFT_300767</name>
</gene>
<dbReference type="PANTHER" id="PTHR45033:SF2">
    <property type="entry name" value="ZINC-TYPE ALCOHOL DEHYDROGENASE-LIKE PROTEIN C1773.06C"/>
    <property type="match status" value="1"/>
</dbReference>
<dbReference type="OrthoDB" id="9930022at2759"/>
<protein>
    <submittedName>
        <fullName evidence="2">GroES-like protein</fullName>
    </submittedName>
</protein>
<evidence type="ECO:0000313" key="2">
    <source>
        <dbReference type="EMBL" id="PWN95835.1"/>
    </source>
</evidence>
<reference evidence="2 3" key="1">
    <citation type="journal article" date="2018" name="Mol. Biol. Evol.">
        <title>Broad Genomic Sampling Reveals a Smut Pathogenic Ancestry of the Fungal Clade Ustilaginomycotina.</title>
        <authorList>
            <person name="Kijpornyongpan T."/>
            <person name="Mondo S.J."/>
            <person name="Barry K."/>
            <person name="Sandor L."/>
            <person name="Lee J."/>
            <person name="Lipzen A."/>
            <person name="Pangilinan J."/>
            <person name="LaButti K."/>
            <person name="Hainaut M."/>
            <person name="Henrissat B."/>
            <person name="Grigoriev I.V."/>
            <person name="Spatafora J.W."/>
            <person name="Aime M.C."/>
        </authorList>
    </citation>
    <scope>NUCLEOTIDE SEQUENCE [LARGE SCALE GENOMIC DNA]</scope>
    <source>
        <strain evidence="2 3">MCA 4186</strain>
    </source>
</reference>
<name>A0A316Z6I9_9BASI</name>
<dbReference type="RefSeq" id="XP_025596114.1">
    <property type="nucleotide sequence ID" value="XM_025740347.1"/>
</dbReference>
<dbReference type="InterPro" id="IPR036291">
    <property type="entry name" value="NAD(P)-bd_dom_sf"/>
</dbReference>
<dbReference type="PANTHER" id="PTHR45033">
    <property type="match status" value="1"/>
</dbReference>
<keyword evidence="3" id="KW-1185">Reference proteome</keyword>
<dbReference type="Proteomes" id="UP000245946">
    <property type="component" value="Unassembled WGS sequence"/>
</dbReference>
<accession>A0A316Z6I9</accession>
<dbReference type="EMBL" id="KZ819302">
    <property type="protein sequence ID" value="PWN95835.1"/>
    <property type="molecule type" value="Genomic_DNA"/>
</dbReference>
<dbReference type="InterPro" id="IPR013154">
    <property type="entry name" value="ADH-like_N"/>
</dbReference>
<dbReference type="Pfam" id="PF00107">
    <property type="entry name" value="ADH_zinc_N"/>
    <property type="match status" value="1"/>
</dbReference>
<evidence type="ECO:0000259" key="1">
    <source>
        <dbReference type="SMART" id="SM00829"/>
    </source>
</evidence>
<dbReference type="InterPro" id="IPR011032">
    <property type="entry name" value="GroES-like_sf"/>
</dbReference>
<dbReference type="CDD" id="cd08276">
    <property type="entry name" value="MDR7"/>
    <property type="match status" value="1"/>
</dbReference>
<dbReference type="STRING" id="58919.A0A316Z6I9"/>
<sequence length="357" mass="38609">MSIPTRASFWQLPAPAERKGFESLELKEGDVPKPGHKEVLVKVHATSLNYRDLIIAKGLYPLHLKEGELVPLSDGAGEVVALGPEVTEWSTGDRVTSIFNATHQKGAVPDQIEIQSGLGGGLDGMLAQYRVLPETALVRIPDHLSYEEAATLPCAAVTAWNGLYGLKELGFKAGETLVAQGTGGVSVFGLQFGLAAGGHVVITSSSDEKLETVRKLVPQEHQKRLHTHNYKKDKDWEKKVLEVTKGKGAAHVLEVGGPGTLEKAFQSIRPGGVVSDIGFVAAGEPPNVGLLALQQRAIYRGVLVGSRELFEDMNRVIEAHEIKPLVDKVFPFKEAREAYAYQWSGAHAGKVVVRIDH</sequence>
<dbReference type="Gene3D" id="3.40.50.720">
    <property type="entry name" value="NAD(P)-binding Rossmann-like Domain"/>
    <property type="match status" value="1"/>
</dbReference>
<proteinExistence type="predicted"/>
<dbReference type="SMART" id="SM00829">
    <property type="entry name" value="PKS_ER"/>
    <property type="match status" value="1"/>
</dbReference>
<dbReference type="GO" id="GO:0016491">
    <property type="term" value="F:oxidoreductase activity"/>
    <property type="evidence" value="ECO:0007669"/>
    <property type="project" value="InterPro"/>
</dbReference>
<organism evidence="2 3">
    <name type="scientific">Tilletiopsis washingtonensis</name>
    <dbReference type="NCBI Taxonomy" id="58919"/>
    <lineage>
        <taxon>Eukaryota</taxon>
        <taxon>Fungi</taxon>
        <taxon>Dikarya</taxon>
        <taxon>Basidiomycota</taxon>
        <taxon>Ustilaginomycotina</taxon>
        <taxon>Exobasidiomycetes</taxon>
        <taxon>Entylomatales</taxon>
        <taxon>Entylomatales incertae sedis</taxon>
        <taxon>Tilletiopsis</taxon>
    </lineage>
</organism>
<feature type="domain" description="Enoyl reductase (ER)" evidence="1">
    <location>
        <begin position="20"/>
        <end position="353"/>
    </location>
</feature>
<dbReference type="InterPro" id="IPR013149">
    <property type="entry name" value="ADH-like_C"/>
</dbReference>
<dbReference type="Gene3D" id="3.90.180.10">
    <property type="entry name" value="Medium-chain alcohol dehydrogenases, catalytic domain"/>
    <property type="match status" value="1"/>
</dbReference>
<dbReference type="InterPro" id="IPR020843">
    <property type="entry name" value="ER"/>
</dbReference>
<dbReference type="InterPro" id="IPR052711">
    <property type="entry name" value="Zinc_ADH-like"/>
</dbReference>
<evidence type="ECO:0000313" key="3">
    <source>
        <dbReference type="Proteomes" id="UP000245946"/>
    </source>
</evidence>
<dbReference type="GeneID" id="37267893"/>
<dbReference type="Pfam" id="PF08240">
    <property type="entry name" value="ADH_N"/>
    <property type="match status" value="1"/>
</dbReference>
<dbReference type="AlphaFoldDB" id="A0A316Z6I9"/>
<dbReference type="SUPFAM" id="SSF51735">
    <property type="entry name" value="NAD(P)-binding Rossmann-fold domains"/>
    <property type="match status" value="1"/>
</dbReference>